<accession>A0ABS8SHN5</accession>
<comment type="caution">
    <text evidence="1">The sequence shown here is derived from an EMBL/GenBank/DDBJ whole genome shotgun (WGS) entry which is preliminary data.</text>
</comment>
<gene>
    <name evidence="1" type="ORF">HAX54_038008</name>
</gene>
<reference evidence="1 2" key="1">
    <citation type="journal article" date="2021" name="BMC Genomics">
        <title>Datura genome reveals duplications of psychoactive alkaloid biosynthetic genes and high mutation rate following tissue culture.</title>
        <authorList>
            <person name="Rajewski A."/>
            <person name="Carter-House D."/>
            <person name="Stajich J."/>
            <person name="Litt A."/>
        </authorList>
    </citation>
    <scope>NUCLEOTIDE SEQUENCE [LARGE SCALE GENOMIC DNA]</scope>
    <source>
        <strain evidence="1">AR-01</strain>
    </source>
</reference>
<dbReference type="EMBL" id="JACEIK010000516">
    <property type="protein sequence ID" value="MCD7458362.1"/>
    <property type="molecule type" value="Genomic_DNA"/>
</dbReference>
<protein>
    <submittedName>
        <fullName evidence="1">Uncharacterized protein</fullName>
    </submittedName>
</protein>
<keyword evidence="2" id="KW-1185">Reference proteome</keyword>
<sequence length="59" mass="6886">KLEEDIIVVVVVAGELKLLSKKEDEFSKDKLLEFLEEAEDTILINRRLKINEKLWTLTS</sequence>
<organism evidence="1 2">
    <name type="scientific">Datura stramonium</name>
    <name type="common">Jimsonweed</name>
    <name type="synonym">Common thornapple</name>
    <dbReference type="NCBI Taxonomy" id="4076"/>
    <lineage>
        <taxon>Eukaryota</taxon>
        <taxon>Viridiplantae</taxon>
        <taxon>Streptophyta</taxon>
        <taxon>Embryophyta</taxon>
        <taxon>Tracheophyta</taxon>
        <taxon>Spermatophyta</taxon>
        <taxon>Magnoliopsida</taxon>
        <taxon>eudicotyledons</taxon>
        <taxon>Gunneridae</taxon>
        <taxon>Pentapetalae</taxon>
        <taxon>asterids</taxon>
        <taxon>lamiids</taxon>
        <taxon>Solanales</taxon>
        <taxon>Solanaceae</taxon>
        <taxon>Solanoideae</taxon>
        <taxon>Datureae</taxon>
        <taxon>Datura</taxon>
    </lineage>
</organism>
<evidence type="ECO:0000313" key="1">
    <source>
        <dbReference type="EMBL" id="MCD7458362.1"/>
    </source>
</evidence>
<evidence type="ECO:0000313" key="2">
    <source>
        <dbReference type="Proteomes" id="UP000823775"/>
    </source>
</evidence>
<name>A0ABS8SHN5_DATST</name>
<dbReference type="Proteomes" id="UP000823775">
    <property type="component" value="Unassembled WGS sequence"/>
</dbReference>
<feature type="non-terminal residue" evidence="1">
    <location>
        <position position="1"/>
    </location>
</feature>
<proteinExistence type="predicted"/>